<dbReference type="Proteomes" id="UP000002624">
    <property type="component" value="Unassembled WGS sequence"/>
</dbReference>
<feature type="compositionally biased region" description="Basic and acidic residues" evidence="1">
    <location>
        <begin position="67"/>
        <end position="79"/>
    </location>
</feature>
<feature type="region of interest" description="Disordered" evidence="1">
    <location>
        <begin position="60"/>
        <end position="158"/>
    </location>
</feature>
<protein>
    <submittedName>
        <fullName evidence="2">Uncharacterized protein</fullName>
    </submittedName>
</protein>
<organism evidence="2 3">
    <name type="scientific">Ajellomyces capsulatus (strain H143)</name>
    <name type="common">Darling's disease fungus</name>
    <name type="synonym">Histoplasma capsulatum</name>
    <dbReference type="NCBI Taxonomy" id="544712"/>
    <lineage>
        <taxon>Eukaryota</taxon>
        <taxon>Fungi</taxon>
        <taxon>Dikarya</taxon>
        <taxon>Ascomycota</taxon>
        <taxon>Pezizomycotina</taxon>
        <taxon>Eurotiomycetes</taxon>
        <taxon>Eurotiomycetidae</taxon>
        <taxon>Onygenales</taxon>
        <taxon>Ajellomycetaceae</taxon>
        <taxon>Histoplasma</taxon>
    </lineage>
</organism>
<name>C6H2L7_AJECH</name>
<proteinExistence type="predicted"/>
<evidence type="ECO:0000313" key="3">
    <source>
        <dbReference type="Proteomes" id="UP000002624"/>
    </source>
</evidence>
<reference evidence="3" key="1">
    <citation type="submission" date="2009-05" db="EMBL/GenBank/DDBJ databases">
        <title>The genome sequence of Ajellomyces capsulatus strain H143.</title>
        <authorList>
            <person name="Champion M."/>
            <person name="Cuomo C.A."/>
            <person name="Ma L.-J."/>
            <person name="Henn M.R."/>
            <person name="Sil A."/>
            <person name="Goldman B."/>
            <person name="Young S.K."/>
            <person name="Kodira C.D."/>
            <person name="Zeng Q."/>
            <person name="Koehrsen M."/>
            <person name="Alvarado L."/>
            <person name="Berlin A.M."/>
            <person name="Borenstein D."/>
            <person name="Chen Z."/>
            <person name="Engels R."/>
            <person name="Freedman E."/>
            <person name="Gellesch M."/>
            <person name="Goldberg J."/>
            <person name="Griggs A."/>
            <person name="Gujja S."/>
            <person name="Heiman D.I."/>
            <person name="Hepburn T.A."/>
            <person name="Howarth C."/>
            <person name="Jen D."/>
            <person name="Larson L."/>
            <person name="Lewis B."/>
            <person name="Mehta T."/>
            <person name="Park D."/>
            <person name="Pearson M."/>
            <person name="Roberts A."/>
            <person name="Saif S."/>
            <person name="Shea T.D."/>
            <person name="Shenoy N."/>
            <person name="Sisk P."/>
            <person name="Stolte C."/>
            <person name="Sykes S."/>
            <person name="Walk T."/>
            <person name="White J."/>
            <person name="Yandava C."/>
            <person name="Klein B."/>
            <person name="McEwen J.G."/>
            <person name="Puccia R."/>
            <person name="Goldman G.H."/>
            <person name="Felipe M.S."/>
            <person name="Nino-Vega G."/>
            <person name="San-Blas G."/>
            <person name="Taylor J.W."/>
            <person name="Mendoza L."/>
            <person name="Galagan J.E."/>
            <person name="Nusbaum C."/>
            <person name="Birren B.W."/>
        </authorList>
    </citation>
    <scope>NUCLEOTIDE SEQUENCE [LARGE SCALE GENOMIC DNA]</scope>
    <source>
        <strain evidence="3">H143</strain>
    </source>
</reference>
<sequence>MWTVAGSGDGPSLSLGICIRRVAISLVVEGATLGFGGKPRRIISKSDVVTVLCCASPEVGPSLVHEGSSRGRRSPDRKLAGTAQWHAAAGPGRPWPQEQQRRPGAMGAGALPPRPKLRRTLPNQRPGWLTAALAPHTQPPQPPGRNSTSKAHDPSPAALHCSTDHSIPLLAISPLISSLLGTPSPLHLLCISISTSVALHLPVHLLAQDLLSCPLLSSPLRSSIMILEDTCLPLRGPWRWAIARPSTTINTTIISTSTSTSIIASMVGDISRLCKPAVTTLTPL</sequence>
<gene>
    <name evidence="2" type="ORF">HCDG_00949</name>
</gene>
<evidence type="ECO:0000256" key="1">
    <source>
        <dbReference type="SAM" id="MobiDB-lite"/>
    </source>
</evidence>
<dbReference type="AlphaFoldDB" id="C6H2L7"/>
<dbReference type="HOGENOM" id="CLU_979920_0_0_1"/>
<dbReference type="VEuPathDB" id="FungiDB:HCDG_00949"/>
<dbReference type="EMBL" id="GG692419">
    <property type="protein sequence ID" value="EER45370.1"/>
    <property type="molecule type" value="Genomic_DNA"/>
</dbReference>
<accession>C6H2L7</accession>
<evidence type="ECO:0000313" key="2">
    <source>
        <dbReference type="EMBL" id="EER45370.1"/>
    </source>
</evidence>